<dbReference type="Pfam" id="PF05232">
    <property type="entry name" value="BTP"/>
    <property type="match status" value="2"/>
</dbReference>
<dbReference type="InterPro" id="IPR058208">
    <property type="entry name" value="PACE"/>
</dbReference>
<keyword evidence="2" id="KW-0812">Transmembrane</keyword>
<evidence type="ECO:0000259" key="3">
    <source>
        <dbReference type="Pfam" id="PF05232"/>
    </source>
</evidence>
<gene>
    <name evidence="4" type="ORF">AB0E61_18550</name>
</gene>
<feature type="transmembrane region" description="Helical" evidence="2">
    <location>
        <begin position="106"/>
        <end position="127"/>
    </location>
</feature>
<keyword evidence="2" id="KW-1133">Transmembrane helix</keyword>
<dbReference type="EMBL" id="JBEZVI010000014">
    <property type="protein sequence ID" value="MEU3712082.1"/>
    <property type="molecule type" value="Genomic_DNA"/>
</dbReference>
<dbReference type="RefSeq" id="WP_078653863.1">
    <property type="nucleotide sequence ID" value="NZ_JBEZVI010000014.1"/>
</dbReference>
<sequence>MQGIKRKLVYVGGYEVLGLVVGTSVMTLLTGDAFSDTGPLALMISAVATLWNMGYNYLFEAWEVRRNDRTRTVWRRILHAVGFQITLVCFLVPLIAWWLHITVVHAFLLDIVFIVYVPFYTLAYHWAFDKIFGVPNSARNDAADSSEIVAKGGPASPSHSHHGEIESDTDGASGIPIGVNSPSVSDRS</sequence>
<feature type="transmembrane region" description="Helical" evidence="2">
    <location>
        <begin position="80"/>
        <end position="100"/>
    </location>
</feature>
<dbReference type="InterPro" id="IPR007896">
    <property type="entry name" value="BTP_bacteria"/>
</dbReference>
<reference evidence="4 5" key="1">
    <citation type="submission" date="2024-06" db="EMBL/GenBank/DDBJ databases">
        <title>The Natural Products Discovery Center: Release of the First 8490 Sequenced Strains for Exploring Actinobacteria Biosynthetic Diversity.</title>
        <authorList>
            <person name="Kalkreuter E."/>
            <person name="Kautsar S.A."/>
            <person name="Yang D."/>
            <person name="Bader C.D."/>
            <person name="Teijaro C.N."/>
            <person name="Fluegel L."/>
            <person name="Davis C.M."/>
            <person name="Simpson J.R."/>
            <person name="Lauterbach L."/>
            <person name="Steele A.D."/>
            <person name="Gui C."/>
            <person name="Meng S."/>
            <person name="Li G."/>
            <person name="Viehrig K."/>
            <person name="Ye F."/>
            <person name="Su P."/>
            <person name="Kiefer A.F."/>
            <person name="Nichols A."/>
            <person name="Cepeda A.J."/>
            <person name="Yan W."/>
            <person name="Fan B."/>
            <person name="Jiang Y."/>
            <person name="Adhikari A."/>
            <person name="Zheng C.-J."/>
            <person name="Schuster L."/>
            <person name="Cowan T.M."/>
            <person name="Smanski M.J."/>
            <person name="Chevrette M.G."/>
            <person name="De Carvalho L.P.S."/>
            <person name="Shen B."/>
        </authorList>
    </citation>
    <scope>NUCLEOTIDE SEQUENCE [LARGE SCALE GENOMIC DNA]</scope>
    <source>
        <strain evidence="4 5">NPDC033039</strain>
    </source>
</reference>
<feature type="region of interest" description="Disordered" evidence="1">
    <location>
        <begin position="148"/>
        <end position="188"/>
    </location>
</feature>
<name>A0ABV2Z253_9ACTN</name>
<protein>
    <submittedName>
        <fullName evidence="4">PACE efflux transporter</fullName>
    </submittedName>
</protein>
<feature type="transmembrane region" description="Helical" evidence="2">
    <location>
        <begin position="40"/>
        <end position="59"/>
    </location>
</feature>
<feature type="transmembrane region" description="Helical" evidence="2">
    <location>
        <begin position="12"/>
        <end position="34"/>
    </location>
</feature>
<dbReference type="NCBIfam" id="NF033664">
    <property type="entry name" value="PACE_transport"/>
    <property type="match status" value="1"/>
</dbReference>
<accession>A0ABV2Z253</accession>
<proteinExistence type="predicted"/>
<feature type="domain" description="Chlorhexidine efflux transporter" evidence="3">
    <location>
        <begin position="71"/>
        <end position="133"/>
    </location>
</feature>
<evidence type="ECO:0000313" key="4">
    <source>
        <dbReference type="EMBL" id="MEU3712082.1"/>
    </source>
</evidence>
<evidence type="ECO:0000256" key="2">
    <source>
        <dbReference type="SAM" id="Phobius"/>
    </source>
</evidence>
<keyword evidence="5" id="KW-1185">Reference proteome</keyword>
<keyword evidence="2" id="KW-0472">Membrane</keyword>
<evidence type="ECO:0000313" key="5">
    <source>
        <dbReference type="Proteomes" id="UP001550853"/>
    </source>
</evidence>
<feature type="domain" description="Chlorhexidine efflux transporter" evidence="3">
    <location>
        <begin position="3"/>
        <end position="64"/>
    </location>
</feature>
<organism evidence="4 5">
    <name type="scientific">Streptomyces catenulae</name>
    <dbReference type="NCBI Taxonomy" id="66875"/>
    <lineage>
        <taxon>Bacteria</taxon>
        <taxon>Bacillati</taxon>
        <taxon>Actinomycetota</taxon>
        <taxon>Actinomycetes</taxon>
        <taxon>Kitasatosporales</taxon>
        <taxon>Streptomycetaceae</taxon>
        <taxon>Streptomyces</taxon>
    </lineage>
</organism>
<evidence type="ECO:0000256" key="1">
    <source>
        <dbReference type="SAM" id="MobiDB-lite"/>
    </source>
</evidence>
<dbReference type="Proteomes" id="UP001550853">
    <property type="component" value="Unassembled WGS sequence"/>
</dbReference>
<comment type="caution">
    <text evidence="4">The sequence shown here is derived from an EMBL/GenBank/DDBJ whole genome shotgun (WGS) entry which is preliminary data.</text>
</comment>